<dbReference type="GO" id="GO:0005886">
    <property type="term" value="C:plasma membrane"/>
    <property type="evidence" value="ECO:0007669"/>
    <property type="project" value="UniProtKB-SubCell"/>
</dbReference>
<feature type="domain" description="Major facilitator superfamily (MFS) profile" evidence="14">
    <location>
        <begin position="8"/>
        <end position="432"/>
    </location>
</feature>
<evidence type="ECO:0000256" key="8">
    <source>
        <dbReference type="ARBA" id="ARBA00022989"/>
    </source>
</evidence>
<dbReference type="PANTHER" id="PTHR23501:SF188">
    <property type="entry name" value="TETRACYCLINE RESISTANCE PROTEIN"/>
    <property type="match status" value="1"/>
</dbReference>
<protein>
    <recommendedName>
        <fullName evidence="12">Tetracycline resistance protein</fullName>
    </recommendedName>
</protein>
<evidence type="ECO:0000259" key="14">
    <source>
        <dbReference type="PROSITE" id="PS50850"/>
    </source>
</evidence>
<dbReference type="PANTHER" id="PTHR23501">
    <property type="entry name" value="MAJOR FACILITATOR SUPERFAMILY"/>
    <property type="match status" value="1"/>
</dbReference>
<keyword evidence="6 13" id="KW-0812">Transmembrane</keyword>
<evidence type="ECO:0000256" key="5">
    <source>
        <dbReference type="ARBA" id="ARBA00022475"/>
    </source>
</evidence>
<keyword evidence="16" id="KW-1185">Reference proteome</keyword>
<comment type="function">
    <text evidence="1">Resistance to tetracycline by an active tetracycline efflux. This is an energy-dependent process that decreases the accumulation of the antibiotic in whole cells. This protein functions as a metal-tetracycline/H(+) antiporter.</text>
</comment>
<dbReference type="GO" id="GO:1902600">
    <property type="term" value="P:proton transmembrane transport"/>
    <property type="evidence" value="ECO:0007669"/>
    <property type="project" value="UniProtKB-KW"/>
</dbReference>
<proteinExistence type="inferred from homology"/>
<evidence type="ECO:0000256" key="6">
    <source>
        <dbReference type="ARBA" id="ARBA00022692"/>
    </source>
</evidence>
<feature type="transmembrane region" description="Helical" evidence="13">
    <location>
        <begin position="258"/>
        <end position="280"/>
    </location>
</feature>
<evidence type="ECO:0000256" key="7">
    <source>
        <dbReference type="ARBA" id="ARBA00022781"/>
    </source>
</evidence>
<dbReference type="GO" id="GO:0046677">
    <property type="term" value="P:response to antibiotic"/>
    <property type="evidence" value="ECO:0007669"/>
    <property type="project" value="UniProtKB-KW"/>
</dbReference>
<feature type="transmembrane region" description="Helical" evidence="13">
    <location>
        <begin position="215"/>
        <end position="237"/>
    </location>
</feature>
<feature type="transmembrane region" description="Helical" evidence="13">
    <location>
        <begin position="43"/>
        <end position="63"/>
    </location>
</feature>
<name>A0A8T6R0W2_9MICO</name>
<keyword evidence="4" id="KW-0813">Transport</keyword>
<dbReference type="Gene3D" id="1.20.1250.20">
    <property type="entry name" value="MFS general substrate transporter like domains"/>
    <property type="match status" value="1"/>
</dbReference>
<evidence type="ECO:0000256" key="12">
    <source>
        <dbReference type="ARBA" id="ARBA00040630"/>
    </source>
</evidence>
<reference evidence="15" key="1">
    <citation type="submission" date="2020-03" db="EMBL/GenBank/DDBJ databases">
        <title>Phycicoccus flavus sp. nov., a novel endophytic actinobacterium isolated from branch of Kandelia candel.</title>
        <authorList>
            <person name="Tuo L."/>
        </authorList>
    </citation>
    <scope>NUCLEOTIDE SEQUENCE</scope>
    <source>
        <strain evidence="15">CMS6Z-2</strain>
    </source>
</reference>
<evidence type="ECO:0000256" key="13">
    <source>
        <dbReference type="SAM" id="Phobius"/>
    </source>
</evidence>
<evidence type="ECO:0000256" key="9">
    <source>
        <dbReference type="ARBA" id="ARBA00023065"/>
    </source>
</evidence>
<evidence type="ECO:0000256" key="11">
    <source>
        <dbReference type="ARBA" id="ARBA00023251"/>
    </source>
</evidence>
<evidence type="ECO:0000313" key="15">
    <source>
        <dbReference type="EMBL" id="NHA67486.1"/>
    </source>
</evidence>
<evidence type="ECO:0000313" key="16">
    <source>
        <dbReference type="Proteomes" id="UP000287866"/>
    </source>
</evidence>
<feature type="transmembrane region" description="Helical" evidence="13">
    <location>
        <begin position="349"/>
        <end position="368"/>
    </location>
</feature>
<feature type="transmembrane region" description="Helical" evidence="13">
    <location>
        <begin position="320"/>
        <end position="343"/>
    </location>
</feature>
<accession>A0A8T6R0W2</accession>
<feature type="transmembrane region" description="Helical" evidence="13">
    <location>
        <begin position="286"/>
        <end position="308"/>
    </location>
</feature>
<feature type="transmembrane region" description="Helical" evidence="13">
    <location>
        <begin position="157"/>
        <end position="178"/>
    </location>
</feature>
<dbReference type="PRINTS" id="PR01036">
    <property type="entry name" value="TCRTETB"/>
</dbReference>
<dbReference type="Gene3D" id="1.20.1720.10">
    <property type="entry name" value="Multidrug resistance protein D"/>
    <property type="match status" value="1"/>
</dbReference>
<dbReference type="InterPro" id="IPR020846">
    <property type="entry name" value="MFS_dom"/>
</dbReference>
<dbReference type="InterPro" id="IPR036259">
    <property type="entry name" value="MFS_trans_sf"/>
</dbReference>
<feature type="transmembrane region" description="Helical" evidence="13">
    <location>
        <begin position="380"/>
        <end position="401"/>
    </location>
</feature>
<comment type="caution">
    <text evidence="15">The sequence shown here is derived from an EMBL/GenBank/DDBJ whole genome shotgun (WGS) entry which is preliminary data.</text>
</comment>
<dbReference type="PROSITE" id="PS50850">
    <property type="entry name" value="MFS"/>
    <property type="match status" value="1"/>
</dbReference>
<evidence type="ECO:0000256" key="1">
    <source>
        <dbReference type="ARBA" id="ARBA00003279"/>
    </source>
</evidence>
<keyword evidence="4" id="KW-0050">Antiport</keyword>
<keyword evidence="7" id="KW-0375">Hydrogen ion transport</keyword>
<dbReference type="SUPFAM" id="SSF103473">
    <property type="entry name" value="MFS general substrate transporter"/>
    <property type="match status" value="1"/>
</dbReference>
<comment type="subcellular location">
    <subcellularLocation>
        <location evidence="2">Cell membrane</location>
        <topology evidence="2">Multi-pass membrane protein</topology>
    </subcellularLocation>
</comment>
<feature type="transmembrane region" description="Helical" evidence="13">
    <location>
        <begin position="407"/>
        <end position="428"/>
    </location>
</feature>
<dbReference type="Pfam" id="PF07690">
    <property type="entry name" value="MFS_1"/>
    <property type="match status" value="1"/>
</dbReference>
<dbReference type="GO" id="GO:0015297">
    <property type="term" value="F:antiporter activity"/>
    <property type="evidence" value="ECO:0007669"/>
    <property type="project" value="UniProtKB-KW"/>
</dbReference>
<dbReference type="Proteomes" id="UP000287866">
    <property type="component" value="Unassembled WGS sequence"/>
</dbReference>
<comment type="similarity">
    <text evidence="3">Belongs to the major facilitator superfamily. TCR/Tet family.</text>
</comment>
<feature type="transmembrane region" description="Helical" evidence="13">
    <location>
        <begin position="99"/>
        <end position="120"/>
    </location>
</feature>
<gene>
    <name evidence="15" type="ORF">EPD83_005350</name>
</gene>
<sequence>MTTDARRVPLLLGTLFGLAGMGSSSASIVLHDLADDLGVGVGVAAWTISLYVLMLAVTTAVYGRVADLVGVRTPLVVGLTLMATGSLVSALAPTFTVEVVARMAQGAGAAAVPTLGVTVLNQRYQGSERGFALGRLAAMATAIVCAGPLLGGLVDNWLGWRAVMALPILGLLVLPAIWSSLTREGTGDRLDVLGAVLVAATAGGLVLLVQSPTTGLAIAVTGGLLLVLGVPTVGAWVRRRPDGFLPVSVVRNGTVVRGALAAAAVPAAWFGQLIAVPVVLGREGWPSWQVGLLLVPSTVLAPFLPRISGGLLDRIGPPRTLAAAGVLAAVSLALAALGCALVNVPLVVAALLAVAVAFALGQPTLSAAVSDAVDADVRGVALGVATLLFLVGGSVGSAAVAGLGDVVGVPGSLAALAVLPLLGLAVLSPELRTRRADRVPEPA</sequence>
<evidence type="ECO:0000256" key="3">
    <source>
        <dbReference type="ARBA" id="ARBA00007520"/>
    </source>
</evidence>
<keyword evidence="10 13" id="KW-0472">Membrane</keyword>
<dbReference type="EMBL" id="SAYU02000011">
    <property type="protein sequence ID" value="NHA67486.1"/>
    <property type="molecule type" value="Genomic_DNA"/>
</dbReference>
<keyword evidence="11" id="KW-0046">Antibiotic resistance</keyword>
<keyword evidence="5" id="KW-1003">Cell membrane</keyword>
<evidence type="ECO:0000256" key="4">
    <source>
        <dbReference type="ARBA" id="ARBA00022449"/>
    </source>
</evidence>
<evidence type="ECO:0000256" key="2">
    <source>
        <dbReference type="ARBA" id="ARBA00004651"/>
    </source>
</evidence>
<dbReference type="RefSeq" id="WP_164896653.1">
    <property type="nucleotide sequence ID" value="NZ_SAYU02000011.1"/>
</dbReference>
<feature type="transmembrane region" description="Helical" evidence="13">
    <location>
        <begin position="75"/>
        <end position="93"/>
    </location>
</feature>
<dbReference type="AlphaFoldDB" id="A0A8T6R0W2"/>
<keyword evidence="8 13" id="KW-1133">Transmembrane helix</keyword>
<feature type="transmembrane region" description="Helical" evidence="13">
    <location>
        <begin position="132"/>
        <end position="151"/>
    </location>
</feature>
<feature type="transmembrane region" description="Helical" evidence="13">
    <location>
        <begin position="190"/>
        <end position="209"/>
    </location>
</feature>
<keyword evidence="9" id="KW-0406">Ion transport</keyword>
<evidence type="ECO:0000256" key="10">
    <source>
        <dbReference type="ARBA" id="ARBA00023136"/>
    </source>
</evidence>
<dbReference type="InterPro" id="IPR011701">
    <property type="entry name" value="MFS"/>
</dbReference>
<organism evidence="15 16">
    <name type="scientific">Phycicoccus flavus</name>
    <dbReference type="NCBI Taxonomy" id="2502783"/>
    <lineage>
        <taxon>Bacteria</taxon>
        <taxon>Bacillati</taxon>
        <taxon>Actinomycetota</taxon>
        <taxon>Actinomycetes</taxon>
        <taxon>Micrococcales</taxon>
        <taxon>Intrasporangiaceae</taxon>
        <taxon>Phycicoccus</taxon>
    </lineage>
</organism>